<evidence type="ECO:0000259" key="2">
    <source>
        <dbReference type="Pfam" id="PF07589"/>
    </source>
</evidence>
<gene>
    <name evidence="3" type="ORF">GGR89_000567</name>
</gene>
<comment type="caution">
    <text evidence="3">The sequence shown here is derived from an EMBL/GenBank/DDBJ whole genome shotgun (WGS) entry which is preliminary data.</text>
</comment>
<keyword evidence="4" id="KW-1185">Reference proteome</keyword>
<sequence>MQKTLFGATLVAATLLGAPVAQAQVALSTKTYTQNFDALATSGTSKALPTGWKLDERGSSTAGSDDAYATSNANAGTAYAFGTGSERALGSVTSGNATPILFGAFFTNALGGAIESLTLSYFGEQWRLGTASSDRLNFEYSLNATSLSNGSWTAFDALDFASIRNGSGSGSASSALDGNAAGNRQSVSATIGNLLIADGGSFAIRWTDRDVGGSDHGLAIDDLTLTATLAQSAVPEPAAWALLIGGFGFAGAALRRRPKTTAHA</sequence>
<name>A0A7X5XXZ9_9SPHN</name>
<accession>A0A7X5XXZ9</accession>
<dbReference type="AlphaFoldDB" id="A0A7X5XXZ9"/>
<feature type="domain" description="Ice-binding protein C-terminal" evidence="2">
    <location>
        <begin position="233"/>
        <end position="257"/>
    </location>
</feature>
<evidence type="ECO:0000313" key="4">
    <source>
        <dbReference type="Proteomes" id="UP000531251"/>
    </source>
</evidence>
<proteinExistence type="predicted"/>
<dbReference type="InterPro" id="IPR013424">
    <property type="entry name" value="Ice-binding_C"/>
</dbReference>
<dbReference type="RefSeq" id="WP_126001267.1">
    <property type="nucleotide sequence ID" value="NZ_JAATJB010000001.1"/>
</dbReference>
<dbReference type="Proteomes" id="UP000531251">
    <property type="component" value="Unassembled WGS sequence"/>
</dbReference>
<keyword evidence="1" id="KW-0732">Signal</keyword>
<evidence type="ECO:0000313" key="3">
    <source>
        <dbReference type="EMBL" id="NJB96275.1"/>
    </source>
</evidence>
<feature type="signal peptide" evidence="1">
    <location>
        <begin position="1"/>
        <end position="23"/>
    </location>
</feature>
<reference evidence="3 4" key="1">
    <citation type="submission" date="2020-03" db="EMBL/GenBank/DDBJ databases">
        <title>Genomic Encyclopedia of Type Strains, Phase IV (KMG-IV): sequencing the most valuable type-strain genomes for metagenomic binning, comparative biology and taxonomic classification.</title>
        <authorList>
            <person name="Goeker M."/>
        </authorList>
    </citation>
    <scope>NUCLEOTIDE SEQUENCE [LARGE SCALE GENOMIC DNA]</scope>
    <source>
        <strain evidence="3 4">DSM 7225</strain>
    </source>
</reference>
<dbReference type="NCBIfam" id="TIGR02595">
    <property type="entry name" value="PEP_CTERM"/>
    <property type="match status" value="1"/>
</dbReference>
<dbReference type="EMBL" id="JAATJB010000001">
    <property type="protein sequence ID" value="NJB96275.1"/>
    <property type="molecule type" value="Genomic_DNA"/>
</dbReference>
<dbReference type="NCBIfam" id="NF035944">
    <property type="entry name" value="PEPxxWA-CTERM"/>
    <property type="match status" value="1"/>
</dbReference>
<evidence type="ECO:0000256" key="1">
    <source>
        <dbReference type="SAM" id="SignalP"/>
    </source>
</evidence>
<organism evidence="3 4">
    <name type="scientific">Sphingomonas trueperi</name>
    <dbReference type="NCBI Taxonomy" id="53317"/>
    <lineage>
        <taxon>Bacteria</taxon>
        <taxon>Pseudomonadati</taxon>
        <taxon>Pseudomonadota</taxon>
        <taxon>Alphaproteobacteria</taxon>
        <taxon>Sphingomonadales</taxon>
        <taxon>Sphingomonadaceae</taxon>
        <taxon>Sphingomonas</taxon>
    </lineage>
</organism>
<protein>
    <recommendedName>
        <fullName evidence="2">Ice-binding protein C-terminal domain-containing protein</fullName>
    </recommendedName>
</protein>
<feature type="chain" id="PRO_5030743061" description="Ice-binding protein C-terminal domain-containing protein" evidence="1">
    <location>
        <begin position="24"/>
        <end position="264"/>
    </location>
</feature>
<dbReference type="Pfam" id="PF07589">
    <property type="entry name" value="PEP-CTERM"/>
    <property type="match status" value="1"/>
</dbReference>